<comment type="catalytic activity">
    <reaction evidence="8">
        <text>an S-substituted L-cysteine + H2O = a thiol + pyruvate + NH4(+)</text>
        <dbReference type="Rhea" id="RHEA:18121"/>
        <dbReference type="ChEBI" id="CHEBI:15361"/>
        <dbReference type="ChEBI" id="CHEBI:15377"/>
        <dbReference type="ChEBI" id="CHEBI:28938"/>
        <dbReference type="ChEBI" id="CHEBI:29256"/>
        <dbReference type="ChEBI" id="CHEBI:58717"/>
        <dbReference type="EC" id="4.4.1.13"/>
    </reaction>
    <physiologicalReaction direction="left-to-right" evidence="8">
        <dbReference type="Rhea" id="RHEA:18122"/>
    </physiologicalReaction>
</comment>
<keyword evidence="6" id="KW-0663">Pyridoxal phosphate</keyword>
<accession>A0A6P7U7B5</accession>
<dbReference type="InterPro" id="IPR015421">
    <property type="entry name" value="PyrdxlP-dep_Trfase_major"/>
</dbReference>
<reference evidence="10" key="1">
    <citation type="submission" date="2025-08" db="UniProtKB">
        <authorList>
            <consortium name="RefSeq"/>
        </authorList>
    </citation>
    <scope>IDENTIFICATION</scope>
</reference>
<dbReference type="RefSeq" id="XP_029657287.2">
    <property type="nucleotide sequence ID" value="XM_029801427.2"/>
</dbReference>
<dbReference type="FunFam" id="3.90.1150.10:FF:000275">
    <property type="entry name" value="kynurenine--oxoglutarate transaminase 1"/>
    <property type="match status" value="1"/>
</dbReference>
<keyword evidence="9" id="KW-1185">Reference proteome</keyword>
<dbReference type="PANTHER" id="PTHR43807:SF20">
    <property type="entry name" value="FI04487P"/>
    <property type="match status" value="1"/>
</dbReference>
<evidence type="ECO:0000313" key="9">
    <source>
        <dbReference type="Proteomes" id="UP000515154"/>
    </source>
</evidence>
<sequence length="151" mass="16980">MSTKLSLAKKYYGSEKNVWVEMSKLAVDYNAVNLGQGFPDFKPPPSATNAMIEAASNKNHLLHQYTRGFGQHRLIDILSKVYSPIMGRTIDPFKEILVSVGGYGALYSCINGFLNPGDEVRLNRRQFSLLSLDQPVYCYFIVVLVKIMILL</sequence>
<protein>
    <submittedName>
        <fullName evidence="10">Kynurenine--oxoglutarate transaminase 3</fullName>
    </submittedName>
</protein>
<evidence type="ECO:0000256" key="2">
    <source>
        <dbReference type="ARBA" id="ARBA00005023"/>
    </source>
</evidence>
<dbReference type="GO" id="GO:0005739">
    <property type="term" value="C:mitochondrion"/>
    <property type="evidence" value="ECO:0007669"/>
    <property type="project" value="TreeGrafter"/>
</dbReference>
<dbReference type="GO" id="GO:0047804">
    <property type="term" value="F:cysteine-S-conjugate beta-lyase activity"/>
    <property type="evidence" value="ECO:0007669"/>
    <property type="project" value="UniProtKB-EC"/>
</dbReference>
<evidence type="ECO:0000256" key="5">
    <source>
        <dbReference type="ARBA" id="ARBA00022679"/>
    </source>
</evidence>
<dbReference type="SUPFAM" id="SSF53383">
    <property type="entry name" value="PLP-dependent transferases"/>
    <property type="match status" value="1"/>
</dbReference>
<dbReference type="InterPro" id="IPR051326">
    <property type="entry name" value="Kynurenine-oxoglutarate_AT"/>
</dbReference>
<dbReference type="AlphaFoldDB" id="A0A6P7U7B5"/>
<evidence type="ECO:0000256" key="3">
    <source>
        <dbReference type="ARBA" id="ARBA00011738"/>
    </source>
</evidence>
<dbReference type="PANTHER" id="PTHR43807">
    <property type="entry name" value="FI04487P"/>
    <property type="match status" value="1"/>
</dbReference>
<evidence type="ECO:0000256" key="8">
    <source>
        <dbReference type="ARBA" id="ARBA00049325"/>
    </source>
</evidence>
<keyword evidence="7" id="KW-0456">Lyase</keyword>
<dbReference type="KEGG" id="osn:115231391"/>
<comment type="cofactor">
    <cofactor evidence="1">
        <name>pyridoxal 5'-phosphate</name>
        <dbReference type="ChEBI" id="CHEBI:597326"/>
    </cofactor>
</comment>
<evidence type="ECO:0000256" key="7">
    <source>
        <dbReference type="ARBA" id="ARBA00023239"/>
    </source>
</evidence>
<gene>
    <name evidence="10" type="primary">LOC115231391</name>
</gene>
<dbReference type="InterPro" id="IPR015422">
    <property type="entry name" value="PyrdxlP-dep_Trfase_small"/>
</dbReference>
<comment type="subunit">
    <text evidence="3">Homodimer.</text>
</comment>
<dbReference type="Proteomes" id="UP000515154">
    <property type="component" value="Unplaced"/>
</dbReference>
<dbReference type="GO" id="GO:0070189">
    <property type="term" value="P:kynurenine metabolic process"/>
    <property type="evidence" value="ECO:0007669"/>
    <property type="project" value="UniProtKB-ARBA"/>
</dbReference>
<evidence type="ECO:0000256" key="4">
    <source>
        <dbReference type="ARBA" id="ARBA00022576"/>
    </source>
</evidence>
<dbReference type="InterPro" id="IPR015424">
    <property type="entry name" value="PyrdxlP-dep_Trfase"/>
</dbReference>
<evidence type="ECO:0000313" key="10">
    <source>
        <dbReference type="RefSeq" id="XP_029657287.2"/>
    </source>
</evidence>
<dbReference type="Gene3D" id="3.40.640.10">
    <property type="entry name" value="Type I PLP-dependent aspartate aminotransferase-like (Major domain)"/>
    <property type="match status" value="1"/>
</dbReference>
<dbReference type="GO" id="GO:0016212">
    <property type="term" value="F:kynurenine-oxoglutarate transaminase activity"/>
    <property type="evidence" value="ECO:0007669"/>
    <property type="project" value="TreeGrafter"/>
</dbReference>
<dbReference type="Gene3D" id="3.90.1150.10">
    <property type="entry name" value="Aspartate Aminotransferase, domain 1"/>
    <property type="match status" value="1"/>
</dbReference>
<organism evidence="9 10">
    <name type="scientific">Octopus sinensis</name>
    <name type="common">East Asian common octopus</name>
    <dbReference type="NCBI Taxonomy" id="2607531"/>
    <lineage>
        <taxon>Eukaryota</taxon>
        <taxon>Metazoa</taxon>
        <taxon>Spiralia</taxon>
        <taxon>Lophotrochozoa</taxon>
        <taxon>Mollusca</taxon>
        <taxon>Cephalopoda</taxon>
        <taxon>Coleoidea</taxon>
        <taxon>Octopodiformes</taxon>
        <taxon>Octopoda</taxon>
        <taxon>Incirrata</taxon>
        <taxon>Octopodidae</taxon>
        <taxon>Octopus</taxon>
    </lineage>
</organism>
<keyword evidence="5" id="KW-0808">Transferase</keyword>
<comment type="pathway">
    <text evidence="2">Amino-acid degradation.</text>
</comment>
<name>A0A6P7U7B5_9MOLL</name>
<proteinExistence type="predicted"/>
<evidence type="ECO:0000256" key="1">
    <source>
        <dbReference type="ARBA" id="ARBA00001933"/>
    </source>
</evidence>
<keyword evidence="4" id="KW-0032">Aminotransferase</keyword>
<evidence type="ECO:0000256" key="6">
    <source>
        <dbReference type="ARBA" id="ARBA00022898"/>
    </source>
</evidence>